<name>A0A1S2MYY6_9MICC</name>
<reference evidence="1 2" key="1">
    <citation type="submission" date="2016-10" db="EMBL/GenBank/DDBJ databases">
        <title>Draft genome sequence of strain LCT isolated from the Shenzhou X spacecraft of China.</title>
        <authorList>
            <person name="Huang B."/>
        </authorList>
    </citation>
    <scope>NUCLEOTIDE SEQUENCE [LARGE SCALE GENOMIC DNA]</scope>
    <source>
        <strain evidence="1 2">LCT-H5</strain>
    </source>
</reference>
<accession>A0A1S2MYY6</accession>
<sequence>MNASTPLPEPLLHAPFTVRDVEKAGLTRSRLRSRDVVGVRPGVYAPADRMPHPVGLAQAVARTDPHAVICSVTAARWMGVRLPQRFQTEEAVRIARTDGRDRSRRRWIIASTASYRPGEVLMRDGVRVTTPARTFLDLARVLSEEELIIAGDGLICAHRHGPLAGRPPLCTLDQLREIVQPHSGDRGVRRCRTALERLRVGSDSAPETVLRLRLEEFGITGLLLDVRIDCPDGGTVLPDLWHEEARLSIQYDGVHHSDPAQISRDVERNRRTRAAGAEELRIMHRDMTTEVVFRGQRVIRAVQLVVEAIEARIGSRGW</sequence>
<dbReference type="OrthoDB" id="3234479at2"/>
<organism evidence="1 2">
    <name type="scientific">Rothia kristinae</name>
    <dbReference type="NCBI Taxonomy" id="37923"/>
    <lineage>
        <taxon>Bacteria</taxon>
        <taxon>Bacillati</taxon>
        <taxon>Actinomycetota</taxon>
        <taxon>Actinomycetes</taxon>
        <taxon>Micrococcales</taxon>
        <taxon>Micrococcaceae</taxon>
        <taxon>Rothia</taxon>
    </lineage>
</organism>
<dbReference type="Proteomes" id="UP000179540">
    <property type="component" value="Unassembled WGS sequence"/>
</dbReference>
<protein>
    <recommendedName>
        <fullName evidence="3">DUF559 domain-containing protein</fullName>
    </recommendedName>
</protein>
<dbReference type="EMBL" id="MODZ01000008">
    <property type="protein sequence ID" value="OIJ35555.1"/>
    <property type="molecule type" value="Genomic_DNA"/>
</dbReference>
<gene>
    <name evidence="1" type="ORF">BK826_07425</name>
</gene>
<evidence type="ECO:0008006" key="3">
    <source>
        <dbReference type="Google" id="ProtNLM"/>
    </source>
</evidence>
<evidence type="ECO:0000313" key="2">
    <source>
        <dbReference type="Proteomes" id="UP000179540"/>
    </source>
</evidence>
<comment type="caution">
    <text evidence="1">The sequence shown here is derived from an EMBL/GenBank/DDBJ whole genome shotgun (WGS) entry which is preliminary data.</text>
</comment>
<dbReference type="RefSeq" id="WP_075515066.1">
    <property type="nucleotide sequence ID" value="NZ_MODZ01000008.1"/>
</dbReference>
<dbReference type="AlphaFoldDB" id="A0A1S2MYY6"/>
<proteinExistence type="predicted"/>
<evidence type="ECO:0000313" key="1">
    <source>
        <dbReference type="EMBL" id="OIJ35555.1"/>
    </source>
</evidence>